<evidence type="ECO:0000313" key="9">
    <source>
        <dbReference type="Proteomes" id="UP000678393"/>
    </source>
</evidence>
<evidence type="ECO:0000256" key="7">
    <source>
        <dbReference type="SAM" id="MobiDB-lite"/>
    </source>
</evidence>
<accession>A0A8S3YTW1</accession>
<dbReference type="PANTHER" id="PTHR16135">
    <property type="entry name" value="REPRESSOR OF YIELD OF DENV PROTEIN"/>
    <property type="match status" value="1"/>
</dbReference>
<gene>
    <name evidence="8" type="ORF">CUNI_LOCUS3334</name>
</gene>
<sequence>NIEYVRDLQRDAAKFRETLKSPAEDMQFACEPCNKMWWRRVSKCYRCHTKYEPIPPEHQWGIGEFRCPLGHTFKGFGIMGRTKSKCYKCDMNEEAEVMKILPPRRRDGDKQRPRRNRHNCNGVNCYHPDGDYQLGDNKKPPLCIHPRSHATDQPVRIHWASNVHISTGSTFVTILDQGSLDTNERKPANSLKTISEHSDEEADNM</sequence>
<proteinExistence type="inferred from homology"/>
<dbReference type="GO" id="GO:0036464">
    <property type="term" value="C:cytoplasmic ribonucleoprotein granule"/>
    <property type="evidence" value="ECO:0007669"/>
    <property type="project" value="UniProtKB-SubCell"/>
</dbReference>
<keyword evidence="6" id="KW-0539">Nucleus</keyword>
<keyword evidence="9" id="KW-1185">Reference proteome</keyword>
<dbReference type="GO" id="GO:0045087">
    <property type="term" value="P:innate immune response"/>
    <property type="evidence" value="ECO:0007669"/>
    <property type="project" value="TreeGrafter"/>
</dbReference>
<evidence type="ECO:0000256" key="3">
    <source>
        <dbReference type="ARBA" id="ARBA00005469"/>
    </source>
</evidence>
<comment type="subcellular location">
    <subcellularLocation>
        <location evidence="2">Cytoplasm</location>
        <location evidence="2">Cytoplasmic ribonucleoprotein granule</location>
    </subcellularLocation>
    <subcellularLocation>
        <location evidence="1">Nucleus</location>
    </subcellularLocation>
</comment>
<dbReference type="GO" id="GO:0043022">
    <property type="term" value="F:ribosome binding"/>
    <property type="evidence" value="ECO:0007669"/>
    <property type="project" value="TreeGrafter"/>
</dbReference>
<evidence type="ECO:0000256" key="6">
    <source>
        <dbReference type="ARBA" id="ARBA00023242"/>
    </source>
</evidence>
<dbReference type="PANTHER" id="PTHR16135:SF2">
    <property type="entry name" value="SHIFTLESS ANTIVIRAL INHIBITOR OF RIBOSOMAL FRAMESHIFTING PROTEIN"/>
    <property type="match status" value="1"/>
</dbReference>
<evidence type="ECO:0000256" key="5">
    <source>
        <dbReference type="ARBA" id="ARBA00022884"/>
    </source>
</evidence>
<organism evidence="8 9">
    <name type="scientific">Candidula unifasciata</name>
    <dbReference type="NCBI Taxonomy" id="100452"/>
    <lineage>
        <taxon>Eukaryota</taxon>
        <taxon>Metazoa</taxon>
        <taxon>Spiralia</taxon>
        <taxon>Lophotrochozoa</taxon>
        <taxon>Mollusca</taxon>
        <taxon>Gastropoda</taxon>
        <taxon>Heterobranchia</taxon>
        <taxon>Euthyneura</taxon>
        <taxon>Panpulmonata</taxon>
        <taxon>Eupulmonata</taxon>
        <taxon>Stylommatophora</taxon>
        <taxon>Helicina</taxon>
        <taxon>Helicoidea</taxon>
        <taxon>Geomitridae</taxon>
        <taxon>Candidula</taxon>
    </lineage>
</organism>
<name>A0A8S3YTW1_9EUPU</name>
<dbReference type="EMBL" id="CAJHNH020000453">
    <property type="protein sequence ID" value="CAG5117776.1"/>
    <property type="molecule type" value="Genomic_DNA"/>
</dbReference>
<dbReference type="GO" id="GO:0005634">
    <property type="term" value="C:nucleus"/>
    <property type="evidence" value="ECO:0007669"/>
    <property type="project" value="UniProtKB-SubCell"/>
</dbReference>
<dbReference type="Proteomes" id="UP000678393">
    <property type="component" value="Unassembled WGS sequence"/>
</dbReference>
<evidence type="ECO:0000313" key="8">
    <source>
        <dbReference type="EMBL" id="CAG5117776.1"/>
    </source>
</evidence>
<evidence type="ECO:0000256" key="1">
    <source>
        <dbReference type="ARBA" id="ARBA00004123"/>
    </source>
</evidence>
<protein>
    <submittedName>
        <fullName evidence="8">Uncharacterized protein</fullName>
    </submittedName>
</protein>
<feature type="non-terminal residue" evidence="8">
    <location>
        <position position="205"/>
    </location>
</feature>
<keyword evidence="5" id="KW-0694">RNA-binding</keyword>
<dbReference type="GO" id="GO:1990825">
    <property type="term" value="F:sequence-specific mRNA binding"/>
    <property type="evidence" value="ECO:0007669"/>
    <property type="project" value="TreeGrafter"/>
</dbReference>
<evidence type="ECO:0000256" key="2">
    <source>
        <dbReference type="ARBA" id="ARBA00004331"/>
    </source>
</evidence>
<comment type="caution">
    <text evidence="8">The sequence shown here is derived from an EMBL/GenBank/DDBJ whole genome shotgun (WGS) entry which is preliminary data.</text>
</comment>
<dbReference type="Pfam" id="PF15135">
    <property type="entry name" value="UPF0515"/>
    <property type="match status" value="1"/>
</dbReference>
<evidence type="ECO:0000256" key="4">
    <source>
        <dbReference type="ARBA" id="ARBA00022490"/>
    </source>
</evidence>
<comment type="similarity">
    <text evidence="3">Belongs to the SHFL family.</text>
</comment>
<dbReference type="AlphaFoldDB" id="A0A8S3YTW1"/>
<dbReference type="InterPro" id="IPR026795">
    <property type="entry name" value="SHFL"/>
</dbReference>
<feature type="region of interest" description="Disordered" evidence="7">
    <location>
        <begin position="181"/>
        <end position="205"/>
    </location>
</feature>
<dbReference type="OrthoDB" id="9423182at2759"/>
<reference evidence="8" key="1">
    <citation type="submission" date="2021-04" db="EMBL/GenBank/DDBJ databases">
        <authorList>
            <consortium name="Molecular Ecology Group"/>
        </authorList>
    </citation>
    <scope>NUCLEOTIDE SEQUENCE</scope>
</reference>
<keyword evidence="4" id="KW-0963">Cytoplasm</keyword>
<dbReference type="GO" id="GO:0075523">
    <property type="term" value="P:viral translational frameshifting"/>
    <property type="evidence" value="ECO:0007669"/>
    <property type="project" value="TreeGrafter"/>
</dbReference>